<feature type="domain" description="Cohesin" evidence="2">
    <location>
        <begin position="43"/>
        <end position="156"/>
    </location>
</feature>
<comment type="caution">
    <text evidence="3">The sequence shown here is derived from an EMBL/GenBank/DDBJ whole genome shotgun (WGS) entry which is preliminary data.</text>
</comment>
<reference evidence="4" key="1">
    <citation type="submission" date="2012-11" db="EMBL/GenBank/DDBJ databases">
        <authorList>
            <person name="Lucero-Rivera Y.E."/>
            <person name="Tovar-Ramirez D."/>
        </authorList>
    </citation>
    <scope>NUCLEOTIDE SEQUENCE [LARGE SCALE GENOMIC DNA]</scope>
    <source>
        <strain evidence="4">Araruama</strain>
    </source>
</reference>
<evidence type="ECO:0000313" key="4">
    <source>
        <dbReference type="Proteomes" id="UP000189670"/>
    </source>
</evidence>
<keyword evidence="1" id="KW-1133">Transmembrane helix</keyword>
<dbReference type="Proteomes" id="UP000189670">
    <property type="component" value="Unassembled WGS sequence"/>
</dbReference>
<dbReference type="AlphaFoldDB" id="A0A1V1P6Z4"/>
<dbReference type="Pfam" id="PF00963">
    <property type="entry name" value="Cohesin"/>
    <property type="match status" value="1"/>
</dbReference>
<accession>A0A1V1P6Z4</accession>
<dbReference type="Gene3D" id="2.60.40.680">
    <property type="match status" value="1"/>
</dbReference>
<feature type="transmembrane region" description="Helical" evidence="1">
    <location>
        <begin position="12"/>
        <end position="37"/>
    </location>
</feature>
<organism evidence="3 4">
    <name type="scientific">Candidatus Magnetoglobus multicellularis str. Araruama</name>
    <dbReference type="NCBI Taxonomy" id="890399"/>
    <lineage>
        <taxon>Bacteria</taxon>
        <taxon>Pseudomonadati</taxon>
        <taxon>Thermodesulfobacteriota</taxon>
        <taxon>Desulfobacteria</taxon>
        <taxon>Desulfobacterales</taxon>
        <taxon>Desulfobacteraceae</taxon>
        <taxon>Candidatus Magnetoglobus</taxon>
    </lineage>
</organism>
<keyword evidence="1" id="KW-0472">Membrane</keyword>
<dbReference type="InterPro" id="IPR002102">
    <property type="entry name" value="Cohesin_dom"/>
</dbReference>
<dbReference type="EMBL" id="ATBP01000405">
    <property type="protein sequence ID" value="ETR70553.1"/>
    <property type="molecule type" value="Genomic_DNA"/>
</dbReference>
<evidence type="ECO:0000313" key="3">
    <source>
        <dbReference type="EMBL" id="ETR70553.1"/>
    </source>
</evidence>
<proteinExistence type="predicted"/>
<evidence type="ECO:0000256" key="1">
    <source>
        <dbReference type="SAM" id="Phobius"/>
    </source>
</evidence>
<keyword evidence="1" id="KW-0812">Transmembrane</keyword>
<dbReference type="GO" id="GO:0000272">
    <property type="term" value="P:polysaccharide catabolic process"/>
    <property type="evidence" value="ECO:0007669"/>
    <property type="project" value="InterPro"/>
</dbReference>
<dbReference type="SUPFAM" id="SSF49384">
    <property type="entry name" value="Carbohydrate-binding domain"/>
    <property type="match status" value="1"/>
</dbReference>
<protein>
    <recommendedName>
        <fullName evidence="2">Cohesin domain-containing protein</fullName>
    </recommendedName>
</protein>
<name>A0A1V1P6Z4_9BACT</name>
<dbReference type="GO" id="GO:0030246">
    <property type="term" value="F:carbohydrate binding"/>
    <property type="evidence" value="ECO:0007669"/>
    <property type="project" value="InterPro"/>
</dbReference>
<gene>
    <name evidence="3" type="ORF">OMM_03161</name>
</gene>
<dbReference type="InterPro" id="IPR008965">
    <property type="entry name" value="CBM2/CBM3_carb-bd_dom_sf"/>
</dbReference>
<evidence type="ECO:0000259" key="2">
    <source>
        <dbReference type="Pfam" id="PF00963"/>
    </source>
</evidence>
<sequence>MKILRSLISVRVYAVFIGVFIMSSTVWAELPLMMFSFEDQEFDIGNTFEVEVRLRKADKELGSFSFTLLFDKQVLKIIAIDGGMHGNLPDANTIGSVNIAQFSSQWPIIDSCWVLSKITFQVIGDYCSVSELTLSQVTLYDTHIKHMDSDTENSGISVICPRAKLNGAPQGTIHDNYAQMQVTGTGLTHYKYSLDSLPYSDEISIDTPISLYNLSEGAHCIHVLGKIASVWQTKQEATKACWYIFMPRPYVQKISPVYGSENGHTTVDIQGMHFHSDCRVFLVMLKLKRSALLTQTLCAFHPDTFPKLLMSYLKILMKKK</sequence>